<accession>A0A383CFT1</accession>
<protein>
    <submittedName>
        <fullName evidence="1">Uncharacterized protein</fullName>
    </submittedName>
</protein>
<sequence length="152" mass="16879">MEATNLADEFVRWHRLLFLGMTDAHTTSGMRYVVGLALLLALATPGAAVAQPEGVPSSVRVERLSDGPIIRPHMDRAMGSNIAGPSLIRVPDWIPNPLGRYYLYFADHRGTYIRLAYADALTGPWTMHEPGSLHLQHSHFVTEPPEPGRYVH</sequence>
<dbReference type="InterPro" id="IPR023296">
    <property type="entry name" value="Glyco_hydro_beta-prop_sf"/>
</dbReference>
<proteinExistence type="predicted"/>
<name>A0A383CFT1_9ZZZZ</name>
<reference evidence="1" key="1">
    <citation type="submission" date="2018-05" db="EMBL/GenBank/DDBJ databases">
        <authorList>
            <person name="Lanie J.A."/>
            <person name="Ng W.-L."/>
            <person name="Kazmierczak K.M."/>
            <person name="Andrzejewski T.M."/>
            <person name="Davidsen T.M."/>
            <person name="Wayne K.J."/>
            <person name="Tettelin H."/>
            <person name="Glass J.I."/>
            <person name="Rusch D."/>
            <person name="Podicherti R."/>
            <person name="Tsui H.-C.T."/>
            <person name="Winkler M.E."/>
        </authorList>
    </citation>
    <scope>NUCLEOTIDE SEQUENCE</scope>
</reference>
<dbReference type="SUPFAM" id="SSF75005">
    <property type="entry name" value="Arabinanase/levansucrase/invertase"/>
    <property type="match status" value="1"/>
</dbReference>
<feature type="non-terminal residue" evidence="1">
    <location>
        <position position="152"/>
    </location>
</feature>
<organism evidence="1">
    <name type="scientific">marine metagenome</name>
    <dbReference type="NCBI Taxonomy" id="408172"/>
    <lineage>
        <taxon>unclassified sequences</taxon>
        <taxon>metagenomes</taxon>
        <taxon>ecological metagenomes</taxon>
    </lineage>
</organism>
<dbReference type="Gene3D" id="2.115.10.20">
    <property type="entry name" value="Glycosyl hydrolase domain, family 43"/>
    <property type="match status" value="1"/>
</dbReference>
<gene>
    <name evidence="1" type="ORF">METZ01_LOCUS484100</name>
</gene>
<dbReference type="AlphaFoldDB" id="A0A383CFT1"/>
<dbReference type="EMBL" id="UINC01208618">
    <property type="protein sequence ID" value="SVE31246.1"/>
    <property type="molecule type" value="Genomic_DNA"/>
</dbReference>
<evidence type="ECO:0000313" key="1">
    <source>
        <dbReference type="EMBL" id="SVE31246.1"/>
    </source>
</evidence>